<gene>
    <name evidence="2" type="ORF">HJG44_12940</name>
</gene>
<proteinExistence type="predicted"/>
<keyword evidence="3" id="KW-1185">Reference proteome</keyword>
<reference evidence="2 3" key="1">
    <citation type="submission" date="2020-04" db="EMBL/GenBank/DDBJ databases">
        <title>Enterovirga sp. isolate from soil.</title>
        <authorList>
            <person name="Chea S."/>
            <person name="Kim D.-U."/>
        </authorList>
    </citation>
    <scope>NUCLEOTIDE SEQUENCE [LARGE SCALE GENOMIC DNA]</scope>
    <source>
        <strain evidence="2 3">DB1703</strain>
    </source>
</reference>
<evidence type="ECO:0000313" key="3">
    <source>
        <dbReference type="Proteomes" id="UP000564885"/>
    </source>
</evidence>
<organism evidence="2 3">
    <name type="scientific">Enterovirga aerilata</name>
    <dbReference type="NCBI Taxonomy" id="2730920"/>
    <lineage>
        <taxon>Bacteria</taxon>
        <taxon>Pseudomonadati</taxon>
        <taxon>Pseudomonadota</taxon>
        <taxon>Alphaproteobacteria</taxon>
        <taxon>Hyphomicrobiales</taxon>
        <taxon>Methylobacteriaceae</taxon>
        <taxon>Enterovirga</taxon>
    </lineage>
</organism>
<dbReference type="Pfam" id="PF01841">
    <property type="entry name" value="Transglut_core"/>
    <property type="match status" value="1"/>
</dbReference>
<dbReference type="AlphaFoldDB" id="A0A849I7D5"/>
<dbReference type="SUPFAM" id="SSF54001">
    <property type="entry name" value="Cysteine proteinases"/>
    <property type="match status" value="1"/>
</dbReference>
<dbReference type="EMBL" id="JABEPP010000003">
    <property type="protein sequence ID" value="NNM73288.1"/>
    <property type="molecule type" value="Genomic_DNA"/>
</dbReference>
<dbReference type="RefSeq" id="WP_171218749.1">
    <property type="nucleotide sequence ID" value="NZ_JABEPP010000003.1"/>
</dbReference>
<dbReference type="SMART" id="SM00460">
    <property type="entry name" value="TGc"/>
    <property type="match status" value="1"/>
</dbReference>
<protein>
    <submittedName>
        <fullName evidence="2">Transglutaminase family protein</fullName>
    </submittedName>
</protein>
<evidence type="ECO:0000259" key="1">
    <source>
        <dbReference type="SMART" id="SM00460"/>
    </source>
</evidence>
<dbReference type="InterPro" id="IPR038765">
    <property type="entry name" value="Papain-like_cys_pep_sf"/>
</dbReference>
<comment type="caution">
    <text evidence="2">The sequence shown here is derived from an EMBL/GenBank/DDBJ whole genome shotgun (WGS) entry which is preliminary data.</text>
</comment>
<dbReference type="PANTHER" id="PTHR33490:SF12">
    <property type="entry name" value="BLL5557 PROTEIN"/>
    <property type="match status" value="1"/>
</dbReference>
<sequence length="268" mass="29997">MRIQVGCEMSYVLGQATPILTTLNIHSSRIADLERPDELTTEPWVPVRGYRDGFGNWCNRLVAPSGAFTLRTDTVVRDDGKWDPPPPEVEETPVQHLPGDVLVFLLGSRYCETDRLSEIAWKLFGHTPPGLQRVEAVCDFVHDHIAFSYDASRATRTAFEAFEGQRGVCRDFAHLAVAFCRCLNIPARYCTGYVSDIGLPPPNSPMDFAAWIEVFLGEGWHMFDPRNKDPRIGRILIAYGRDAADVPLTLTFGPAELIKFAVTTREIS</sequence>
<dbReference type="PANTHER" id="PTHR33490">
    <property type="entry name" value="BLR5614 PROTEIN-RELATED"/>
    <property type="match status" value="1"/>
</dbReference>
<dbReference type="Gene3D" id="3.10.620.30">
    <property type="match status" value="1"/>
</dbReference>
<accession>A0A849I7D5</accession>
<feature type="domain" description="Transglutaminase-like" evidence="1">
    <location>
        <begin position="161"/>
        <end position="227"/>
    </location>
</feature>
<name>A0A849I7D5_9HYPH</name>
<dbReference type="Proteomes" id="UP000564885">
    <property type="component" value="Unassembled WGS sequence"/>
</dbReference>
<dbReference type="Gene3D" id="2.60.40.2250">
    <property type="match status" value="1"/>
</dbReference>
<evidence type="ECO:0000313" key="2">
    <source>
        <dbReference type="EMBL" id="NNM73288.1"/>
    </source>
</evidence>
<dbReference type="InterPro" id="IPR002931">
    <property type="entry name" value="Transglutaminase-like"/>
</dbReference>